<feature type="transmembrane region" description="Helical" evidence="6">
    <location>
        <begin position="130"/>
        <end position="153"/>
    </location>
</feature>
<evidence type="ECO:0000256" key="5">
    <source>
        <dbReference type="ARBA" id="ARBA00023136"/>
    </source>
</evidence>
<dbReference type="PANTHER" id="PTHR30238">
    <property type="entry name" value="MEMBRANE BOUND PREDICTED REDOX MODULATOR"/>
    <property type="match status" value="1"/>
</dbReference>
<evidence type="ECO:0000313" key="8">
    <source>
        <dbReference type="Proteomes" id="UP000486602"/>
    </source>
</evidence>
<evidence type="ECO:0000256" key="3">
    <source>
        <dbReference type="ARBA" id="ARBA00022692"/>
    </source>
</evidence>
<dbReference type="GO" id="GO:0016020">
    <property type="term" value="C:membrane"/>
    <property type="evidence" value="ECO:0007669"/>
    <property type="project" value="UniProtKB-SubCell"/>
</dbReference>
<accession>A0A7K3WSV5</accession>
<dbReference type="Pfam" id="PF03741">
    <property type="entry name" value="TerC"/>
    <property type="match status" value="1"/>
</dbReference>
<evidence type="ECO:0000256" key="6">
    <source>
        <dbReference type="SAM" id="Phobius"/>
    </source>
</evidence>
<evidence type="ECO:0000256" key="2">
    <source>
        <dbReference type="ARBA" id="ARBA00007511"/>
    </source>
</evidence>
<keyword evidence="4 6" id="KW-1133">Transmembrane helix</keyword>
<sequence length="248" mass="27995">MELHFEVLLRPESLIALGTLTLLEIILGIDNILFISIISERLPEEQRPKARVIGLALALIFRVALLFMITWLVHFENPLFTLFDIGFSVKDLIMFGGGTFLLVKTISEIHHKMEGDEDEGGLKKAKAHSFMGVIGMIILIDMVFSFDSILTAVGMVDEIIIMIVAVVIAMIIMMVFVNKISKIINTYPSIQMLALSFLILISFVLILDGLHKHIERGYVYFALFFSLLVEILNIKSTRKKKVKAIENE</sequence>
<feature type="transmembrane region" description="Helical" evidence="6">
    <location>
        <begin position="14"/>
        <end position="38"/>
    </location>
</feature>
<keyword evidence="3 6" id="KW-0812">Transmembrane</keyword>
<protein>
    <submittedName>
        <fullName evidence="7">TerC family protein</fullName>
    </submittedName>
</protein>
<proteinExistence type="inferred from homology"/>
<keyword evidence="5 6" id="KW-0472">Membrane</keyword>
<feature type="transmembrane region" description="Helical" evidence="6">
    <location>
        <begin position="190"/>
        <end position="211"/>
    </location>
</feature>
<reference evidence="7 8" key="1">
    <citation type="submission" date="2020-02" db="EMBL/GenBank/DDBJ databases">
        <title>Out from the shadows clarifying the taxonomy of the family Cryomorphaceae and related taxa by utilizing the GTDB taxonomic framework.</title>
        <authorList>
            <person name="Bowman J.P."/>
        </authorList>
    </citation>
    <scope>NUCLEOTIDE SEQUENCE [LARGE SCALE GENOMIC DNA]</scope>
    <source>
        <strain evidence="7 8">QSSC 1-22</strain>
    </source>
</reference>
<dbReference type="EMBL" id="JAAGVY010000032">
    <property type="protein sequence ID" value="NEN24773.1"/>
    <property type="molecule type" value="Genomic_DNA"/>
</dbReference>
<dbReference type="PANTHER" id="PTHR30238:SF4">
    <property type="entry name" value="SLL1022 PROTEIN"/>
    <property type="match status" value="1"/>
</dbReference>
<dbReference type="Proteomes" id="UP000486602">
    <property type="component" value="Unassembled WGS sequence"/>
</dbReference>
<gene>
    <name evidence="7" type="ORF">G3O08_14805</name>
</gene>
<dbReference type="RefSeq" id="WP_163286164.1">
    <property type="nucleotide sequence ID" value="NZ_JAAGVY010000032.1"/>
</dbReference>
<keyword evidence="8" id="KW-1185">Reference proteome</keyword>
<evidence type="ECO:0000256" key="1">
    <source>
        <dbReference type="ARBA" id="ARBA00004141"/>
    </source>
</evidence>
<organism evidence="7 8">
    <name type="scientific">Cryomorpha ignava</name>
    <dbReference type="NCBI Taxonomy" id="101383"/>
    <lineage>
        <taxon>Bacteria</taxon>
        <taxon>Pseudomonadati</taxon>
        <taxon>Bacteroidota</taxon>
        <taxon>Flavobacteriia</taxon>
        <taxon>Flavobacteriales</taxon>
        <taxon>Cryomorphaceae</taxon>
        <taxon>Cryomorpha</taxon>
    </lineage>
</organism>
<feature type="transmembrane region" description="Helical" evidence="6">
    <location>
        <begin position="217"/>
        <end position="234"/>
    </location>
</feature>
<dbReference type="AlphaFoldDB" id="A0A7K3WSV5"/>
<feature type="transmembrane region" description="Helical" evidence="6">
    <location>
        <begin position="79"/>
        <end position="103"/>
    </location>
</feature>
<feature type="transmembrane region" description="Helical" evidence="6">
    <location>
        <begin position="159"/>
        <end position="178"/>
    </location>
</feature>
<evidence type="ECO:0000256" key="4">
    <source>
        <dbReference type="ARBA" id="ARBA00022989"/>
    </source>
</evidence>
<feature type="transmembrane region" description="Helical" evidence="6">
    <location>
        <begin position="50"/>
        <end position="73"/>
    </location>
</feature>
<name>A0A7K3WSV5_9FLAO</name>
<comment type="similarity">
    <text evidence="2">Belongs to the TerC family.</text>
</comment>
<evidence type="ECO:0000313" key="7">
    <source>
        <dbReference type="EMBL" id="NEN24773.1"/>
    </source>
</evidence>
<comment type="subcellular location">
    <subcellularLocation>
        <location evidence="1">Membrane</location>
        <topology evidence="1">Multi-pass membrane protein</topology>
    </subcellularLocation>
</comment>
<dbReference type="InterPro" id="IPR005496">
    <property type="entry name" value="Integral_membrane_TerC"/>
</dbReference>
<comment type="caution">
    <text evidence="7">The sequence shown here is derived from an EMBL/GenBank/DDBJ whole genome shotgun (WGS) entry which is preliminary data.</text>
</comment>